<sequence>MYPTGLHVEYCQSYSQLHHWREEIRLLRVEMACCLLTLEHQANWWESCAVIPQFQGEHAAGAAAYAHKQAAVRQLIFIWTGQCIS</sequence>
<keyword evidence="2" id="KW-1185">Reference proteome</keyword>
<gene>
    <name evidence="1" type="ORF">BDP27DRAFT_1243808</name>
</gene>
<dbReference type="EMBL" id="JADNRY010000512">
    <property type="protein sequence ID" value="KAF9045858.1"/>
    <property type="molecule type" value="Genomic_DNA"/>
</dbReference>
<evidence type="ECO:0000313" key="2">
    <source>
        <dbReference type="Proteomes" id="UP000772434"/>
    </source>
</evidence>
<proteinExistence type="predicted"/>
<evidence type="ECO:0000313" key="1">
    <source>
        <dbReference type="EMBL" id="KAF9045858.1"/>
    </source>
</evidence>
<organism evidence="1 2">
    <name type="scientific">Rhodocollybia butyracea</name>
    <dbReference type="NCBI Taxonomy" id="206335"/>
    <lineage>
        <taxon>Eukaryota</taxon>
        <taxon>Fungi</taxon>
        <taxon>Dikarya</taxon>
        <taxon>Basidiomycota</taxon>
        <taxon>Agaricomycotina</taxon>
        <taxon>Agaricomycetes</taxon>
        <taxon>Agaricomycetidae</taxon>
        <taxon>Agaricales</taxon>
        <taxon>Marasmiineae</taxon>
        <taxon>Omphalotaceae</taxon>
        <taxon>Rhodocollybia</taxon>
    </lineage>
</organism>
<comment type="caution">
    <text evidence="1">The sequence shown here is derived from an EMBL/GenBank/DDBJ whole genome shotgun (WGS) entry which is preliminary data.</text>
</comment>
<reference evidence="1" key="1">
    <citation type="submission" date="2020-11" db="EMBL/GenBank/DDBJ databases">
        <authorList>
            <consortium name="DOE Joint Genome Institute"/>
            <person name="Ahrendt S."/>
            <person name="Riley R."/>
            <person name="Andreopoulos W."/>
            <person name="Labutti K."/>
            <person name="Pangilinan J."/>
            <person name="Ruiz-Duenas F.J."/>
            <person name="Barrasa J.M."/>
            <person name="Sanchez-Garcia M."/>
            <person name="Camarero S."/>
            <person name="Miyauchi S."/>
            <person name="Serrano A."/>
            <person name="Linde D."/>
            <person name="Babiker R."/>
            <person name="Drula E."/>
            <person name="Ayuso-Fernandez I."/>
            <person name="Pacheco R."/>
            <person name="Padilla G."/>
            <person name="Ferreira P."/>
            <person name="Barriuso J."/>
            <person name="Kellner H."/>
            <person name="Castanera R."/>
            <person name="Alfaro M."/>
            <person name="Ramirez L."/>
            <person name="Pisabarro A.G."/>
            <person name="Kuo A."/>
            <person name="Tritt A."/>
            <person name="Lipzen A."/>
            <person name="He G."/>
            <person name="Yan M."/>
            <person name="Ng V."/>
            <person name="Cullen D."/>
            <person name="Martin F."/>
            <person name="Rosso M.-N."/>
            <person name="Henrissat B."/>
            <person name="Hibbett D."/>
            <person name="Martinez A.T."/>
            <person name="Grigoriev I.V."/>
        </authorList>
    </citation>
    <scope>NUCLEOTIDE SEQUENCE</scope>
    <source>
        <strain evidence="1">AH 40177</strain>
    </source>
</reference>
<dbReference type="AlphaFoldDB" id="A0A9P5TXP6"/>
<dbReference type="Proteomes" id="UP000772434">
    <property type="component" value="Unassembled WGS sequence"/>
</dbReference>
<dbReference type="OrthoDB" id="3232711at2759"/>
<name>A0A9P5TXP6_9AGAR</name>
<protein>
    <submittedName>
        <fullName evidence="1">Uncharacterized protein</fullName>
    </submittedName>
</protein>
<accession>A0A9P5TXP6</accession>